<dbReference type="RefSeq" id="WP_041894100.1">
    <property type="nucleotide sequence ID" value="NZ_CP010086.2"/>
</dbReference>
<evidence type="ECO:0000256" key="1">
    <source>
        <dbReference type="ARBA" id="ARBA00004651"/>
    </source>
</evidence>
<reference evidence="12" key="1">
    <citation type="submission" date="2014-12" db="EMBL/GenBank/DDBJ databases">
        <title>Genome sequence of Clostridium beijerinckii strain 59B.</title>
        <authorList>
            <person name="Little G.T."/>
            <person name="Minton N.P."/>
        </authorList>
    </citation>
    <scope>NUCLEOTIDE SEQUENCE [LARGE SCALE GENOMIC DNA]</scope>
    <source>
        <strain evidence="12">59B</strain>
    </source>
</reference>
<keyword evidence="3 8" id="KW-0813">Transport</keyword>
<dbReference type="PANTHER" id="PTHR30450:SF1">
    <property type="entry name" value="D-METHIONINE TRANSPORT SYSTEM PERMEASE PROTEIN METI-RELATED"/>
    <property type="match status" value="1"/>
</dbReference>
<reference evidence="11" key="3">
    <citation type="submission" date="2020-05" db="EMBL/GenBank/DDBJ databases">
        <title>Genomic insights into acetone-butanol-ethanol (ABE) fermentation by sequencing solventogenic clostridia strains.</title>
        <authorList>
            <person name="Brown S."/>
        </authorList>
    </citation>
    <scope>NUCLEOTIDE SEQUENCE</scope>
    <source>
        <strain evidence="11">DJ126</strain>
    </source>
</reference>
<dbReference type="GO" id="GO:0005886">
    <property type="term" value="C:plasma membrane"/>
    <property type="evidence" value="ECO:0007669"/>
    <property type="project" value="UniProtKB-SubCell"/>
</dbReference>
<dbReference type="InterPro" id="IPR051322">
    <property type="entry name" value="AA_ABC_Transporter_Permease"/>
</dbReference>
<dbReference type="Pfam" id="PF00528">
    <property type="entry name" value="BPD_transp_1"/>
    <property type="match status" value="1"/>
</dbReference>
<dbReference type="CDD" id="cd06261">
    <property type="entry name" value="TM_PBP2"/>
    <property type="match status" value="1"/>
</dbReference>
<dbReference type="SUPFAM" id="SSF161098">
    <property type="entry name" value="MetI-like"/>
    <property type="match status" value="1"/>
</dbReference>
<evidence type="ECO:0000256" key="8">
    <source>
        <dbReference type="RuleBase" id="RU363032"/>
    </source>
</evidence>
<evidence type="ECO:0000256" key="7">
    <source>
        <dbReference type="ARBA" id="ARBA00023136"/>
    </source>
</evidence>
<evidence type="ECO:0000313" key="11">
    <source>
        <dbReference type="EMBL" id="NRV08426.1"/>
    </source>
</evidence>
<gene>
    <name evidence="11" type="ORF">DFH45_001389</name>
    <name evidence="10" type="ORF">LF65_00696</name>
</gene>
<dbReference type="Proteomes" id="UP000821656">
    <property type="component" value="Unassembled WGS sequence"/>
</dbReference>
<keyword evidence="6 8" id="KW-1133">Transmembrane helix</keyword>
<dbReference type="Proteomes" id="UP000031866">
    <property type="component" value="Chromosome"/>
</dbReference>
<dbReference type="OrthoDB" id="9793490at2"/>
<feature type="domain" description="ABC transmembrane type-1" evidence="9">
    <location>
        <begin position="13"/>
        <end position="207"/>
    </location>
</feature>
<dbReference type="GO" id="GO:0048473">
    <property type="term" value="P:D-methionine transmembrane transport"/>
    <property type="evidence" value="ECO:0007669"/>
    <property type="project" value="TreeGrafter"/>
</dbReference>
<dbReference type="PANTHER" id="PTHR30450">
    <property type="entry name" value="ABC TRANSPORTER PERMEASE"/>
    <property type="match status" value="1"/>
</dbReference>
<dbReference type="PROSITE" id="PS50928">
    <property type="entry name" value="ABC_TM1"/>
    <property type="match status" value="1"/>
</dbReference>
<evidence type="ECO:0000256" key="3">
    <source>
        <dbReference type="ARBA" id="ARBA00022448"/>
    </source>
</evidence>
<organism evidence="10 12">
    <name type="scientific">Clostridium beijerinckii</name>
    <name type="common">Clostridium MP</name>
    <dbReference type="NCBI Taxonomy" id="1520"/>
    <lineage>
        <taxon>Bacteria</taxon>
        <taxon>Bacillati</taxon>
        <taxon>Bacillota</taxon>
        <taxon>Clostridia</taxon>
        <taxon>Eubacteriales</taxon>
        <taxon>Clostridiaceae</taxon>
        <taxon>Clostridium</taxon>
    </lineage>
</organism>
<accession>A0A0B5QH90</accession>
<protein>
    <submittedName>
        <fullName evidence="11">D-methionine transport system permease protein</fullName>
    </submittedName>
    <submittedName>
        <fullName evidence="10">Methionine ABC transporter permease</fullName>
    </submittedName>
</protein>
<sequence length="222" mass="23447">MSNDLVKLLLVGTEETLYMVLLSSIVAFLIGVPIGVLLVVTDKGGIFPLYKVNKIAGFLINVIRSTPEIILIIILLPLSKFIVGTTLGANAAIVSISIGSAPFIARIIENSLKEVGFGKIEAAESMGATPIDIIKKVLLPEALPSIVRGITIAIIGIIGFTAIAGAIGAGGLGSLAIRFGYQRFRTDVLIGTVVILVIIVQAIQLIGDLIAKSINKKRFKFE</sequence>
<evidence type="ECO:0000259" key="9">
    <source>
        <dbReference type="PROSITE" id="PS50928"/>
    </source>
</evidence>
<feature type="transmembrane region" description="Helical" evidence="8">
    <location>
        <begin position="188"/>
        <end position="211"/>
    </location>
</feature>
<comment type="subcellular location">
    <subcellularLocation>
        <location evidence="1 8">Cell membrane</location>
        <topology evidence="1 8">Multi-pass membrane protein</topology>
    </subcellularLocation>
</comment>
<evidence type="ECO:0000256" key="4">
    <source>
        <dbReference type="ARBA" id="ARBA00022475"/>
    </source>
</evidence>
<feature type="transmembrane region" description="Helical" evidence="8">
    <location>
        <begin position="52"/>
        <end position="75"/>
    </location>
</feature>
<keyword evidence="5 8" id="KW-0812">Transmembrane</keyword>
<dbReference type="InterPro" id="IPR035906">
    <property type="entry name" value="MetI-like_sf"/>
</dbReference>
<keyword evidence="7 8" id="KW-0472">Membrane</keyword>
<feature type="transmembrane region" description="Helical" evidence="8">
    <location>
        <begin position="20"/>
        <end position="40"/>
    </location>
</feature>
<dbReference type="STRING" id="1520.LF65_00696"/>
<dbReference type="AlphaFoldDB" id="A0A0B5QH90"/>
<reference evidence="10" key="2">
    <citation type="submission" date="2016-02" db="EMBL/GenBank/DDBJ databases">
        <title>Genome sequence of Clostridium beijerinckii strain 59B.</title>
        <authorList>
            <person name="Little G.T."/>
            <person name="Minton N.P."/>
        </authorList>
    </citation>
    <scope>NUCLEOTIDE SEQUENCE</scope>
    <source>
        <strain evidence="10">NCIMB 14988</strain>
    </source>
</reference>
<feature type="transmembrane region" description="Helical" evidence="8">
    <location>
        <begin position="145"/>
        <end position="168"/>
    </location>
</feature>
<evidence type="ECO:0000256" key="5">
    <source>
        <dbReference type="ARBA" id="ARBA00022692"/>
    </source>
</evidence>
<dbReference type="EMBL" id="JABSXK010000001">
    <property type="protein sequence ID" value="NRV08426.1"/>
    <property type="molecule type" value="Genomic_DNA"/>
</dbReference>
<comment type="similarity">
    <text evidence="2">Belongs to the binding-protein-dependent transport system permease family. CysTW subfamily.</text>
</comment>
<dbReference type="EMBL" id="CP010086">
    <property type="protein sequence ID" value="AJG97327.1"/>
    <property type="molecule type" value="Genomic_DNA"/>
</dbReference>
<feature type="transmembrane region" description="Helical" evidence="8">
    <location>
        <begin position="81"/>
        <end position="104"/>
    </location>
</feature>
<proteinExistence type="inferred from homology"/>
<evidence type="ECO:0000313" key="10">
    <source>
        <dbReference type="EMBL" id="AJG97327.1"/>
    </source>
</evidence>
<name>A0A0B5QH90_CLOBE</name>
<evidence type="ECO:0000256" key="6">
    <source>
        <dbReference type="ARBA" id="ARBA00022989"/>
    </source>
</evidence>
<dbReference type="KEGG" id="cbei:LF65_00696"/>
<dbReference type="FunFam" id="1.10.3720.10:FF:000002">
    <property type="entry name" value="D-methionine ABC transporter permease MetI"/>
    <property type="match status" value="1"/>
</dbReference>
<keyword evidence="4" id="KW-1003">Cell membrane</keyword>
<dbReference type="InterPro" id="IPR000515">
    <property type="entry name" value="MetI-like"/>
</dbReference>
<dbReference type="Gene3D" id="1.10.3720.10">
    <property type="entry name" value="MetI-like"/>
    <property type="match status" value="1"/>
</dbReference>
<evidence type="ECO:0000256" key="2">
    <source>
        <dbReference type="ARBA" id="ARBA00007069"/>
    </source>
</evidence>
<evidence type="ECO:0000313" key="12">
    <source>
        <dbReference type="Proteomes" id="UP000031866"/>
    </source>
</evidence>